<evidence type="ECO:0000313" key="6">
    <source>
        <dbReference type="Proteomes" id="UP000515123"/>
    </source>
</evidence>
<dbReference type="SUPFAM" id="SSF52058">
    <property type="entry name" value="L domain-like"/>
    <property type="match status" value="1"/>
</dbReference>
<dbReference type="AlphaFoldDB" id="A0A6P5GMI1"/>
<comment type="subcellular location">
    <subcellularLocation>
        <location evidence="1">Secreted</location>
    </subcellularLocation>
</comment>
<name>A0A6P5GMI1_ANACO</name>
<keyword evidence="6" id="KW-1185">Reference proteome</keyword>
<evidence type="ECO:0000256" key="4">
    <source>
        <dbReference type="ARBA" id="ARBA00022737"/>
    </source>
</evidence>
<dbReference type="PANTHER" id="PTHR32093:SF128">
    <property type="entry name" value="LEUCINE-RICH REPEAT-CONTAINING N-TERMINAL PLANT-TYPE DOMAIN-CONTAINING PROTEIN"/>
    <property type="match status" value="1"/>
</dbReference>
<dbReference type="Pfam" id="PF00560">
    <property type="entry name" value="LRR_1"/>
    <property type="match status" value="1"/>
</dbReference>
<evidence type="ECO:0000256" key="1">
    <source>
        <dbReference type="ARBA" id="ARBA00004613"/>
    </source>
</evidence>
<dbReference type="InterPro" id="IPR001611">
    <property type="entry name" value="Leu-rich_rpt"/>
</dbReference>
<evidence type="ECO:0000256" key="2">
    <source>
        <dbReference type="ARBA" id="ARBA00022525"/>
    </source>
</evidence>
<proteinExistence type="predicted"/>
<gene>
    <name evidence="7" type="primary">LOC109724643</name>
</gene>
<keyword evidence="3" id="KW-0732">Signal</keyword>
<feature type="region of interest" description="Disordered" evidence="5">
    <location>
        <begin position="1"/>
        <end position="21"/>
    </location>
</feature>
<keyword evidence="2" id="KW-0964">Secreted</keyword>
<reference evidence="6" key="1">
    <citation type="journal article" date="2015" name="Nat. Genet.">
        <title>The pineapple genome and the evolution of CAM photosynthesis.</title>
        <authorList>
            <person name="Ming R."/>
            <person name="VanBuren R."/>
            <person name="Wai C.M."/>
            <person name="Tang H."/>
            <person name="Schatz M.C."/>
            <person name="Bowers J.E."/>
            <person name="Lyons E."/>
            <person name="Wang M.L."/>
            <person name="Chen J."/>
            <person name="Biggers E."/>
            <person name="Zhang J."/>
            <person name="Huang L."/>
            <person name="Zhang L."/>
            <person name="Miao W."/>
            <person name="Zhang J."/>
            <person name="Ye Z."/>
            <person name="Miao C."/>
            <person name="Lin Z."/>
            <person name="Wang H."/>
            <person name="Zhou H."/>
            <person name="Yim W.C."/>
            <person name="Priest H.D."/>
            <person name="Zheng C."/>
            <person name="Woodhouse M."/>
            <person name="Edger P.P."/>
            <person name="Guyot R."/>
            <person name="Guo H.B."/>
            <person name="Guo H."/>
            <person name="Zheng G."/>
            <person name="Singh R."/>
            <person name="Sharma A."/>
            <person name="Min X."/>
            <person name="Zheng Y."/>
            <person name="Lee H."/>
            <person name="Gurtowski J."/>
            <person name="Sedlazeck F.J."/>
            <person name="Harkess A."/>
            <person name="McKain M.R."/>
            <person name="Liao Z."/>
            <person name="Fang J."/>
            <person name="Liu J."/>
            <person name="Zhang X."/>
            <person name="Zhang Q."/>
            <person name="Hu W."/>
            <person name="Qin Y."/>
            <person name="Wang K."/>
            <person name="Chen L.Y."/>
            <person name="Shirley N."/>
            <person name="Lin Y.R."/>
            <person name="Liu L.Y."/>
            <person name="Hernandez A.G."/>
            <person name="Wright C.L."/>
            <person name="Bulone V."/>
            <person name="Tuskan G.A."/>
            <person name="Heath K."/>
            <person name="Zee F."/>
            <person name="Moore P.H."/>
            <person name="Sunkar R."/>
            <person name="Leebens-Mack J.H."/>
            <person name="Mockler T."/>
            <person name="Bennetzen J.L."/>
            <person name="Freeling M."/>
            <person name="Sankoff D."/>
            <person name="Paterson A.H."/>
            <person name="Zhu X."/>
            <person name="Yang X."/>
            <person name="Smith J.A."/>
            <person name="Cushman J.C."/>
            <person name="Paull R.E."/>
            <person name="Yu Q."/>
        </authorList>
    </citation>
    <scope>NUCLEOTIDE SEQUENCE [LARGE SCALE GENOMIC DNA]</scope>
    <source>
        <strain evidence="6">cv. F153</strain>
    </source>
</reference>
<dbReference type="Proteomes" id="UP000515123">
    <property type="component" value="Linkage group 19"/>
</dbReference>
<sequence>MHLPLLLSTPRPSSKRRRAMGSSTPQLLILVVFTIFLSSTPSHNAAHGYSYSNRTTAGECGCADPPAPPPPPPQPSDFLNMRQYQAYLVIQAFKATITCDPNNVTASWVGSRPCNYTGFFCAAPPDATDMPTVASIDFNGFRLCAPSLVGFLDRLPDLALFHANSNNFSGPVPDLTRLPFLYELDLSNNNHSGAFPAAVIPLSNQLVFLDLRFNAFSGAVPGSVFLLDLDVLFLNNNRFGQRLPAELWSSPAAYLTLANNGFTGPIPSSIGNASSVLLEVLLLNNRLTGCLPYEIGLLGNVTVFDAGGNLLTGPIPLSFGCLARLEQLNLAGNLLYGPVPDAVCWLARVGSLANLSLSENFFTSIGHSCWRLLKSGVLDVRRNCIPGFPDQRPVAECLHFFLFPKFCPFLPFVPCVNFPDWPFKRQAAAVANGEAAPPPPKNKYVGYSALRNKPGY</sequence>
<keyword evidence="4" id="KW-0677">Repeat</keyword>
<dbReference type="InterPro" id="IPR051582">
    <property type="entry name" value="LRR_extensin-like_regulator"/>
</dbReference>
<evidence type="ECO:0000256" key="5">
    <source>
        <dbReference type="SAM" id="MobiDB-lite"/>
    </source>
</evidence>
<dbReference type="GO" id="GO:0005576">
    <property type="term" value="C:extracellular region"/>
    <property type="evidence" value="ECO:0007669"/>
    <property type="project" value="UniProtKB-SubCell"/>
</dbReference>
<accession>A0A6P5GMI1</accession>
<organism evidence="6 7">
    <name type="scientific">Ananas comosus</name>
    <name type="common">Pineapple</name>
    <name type="synonym">Ananas ananas</name>
    <dbReference type="NCBI Taxonomy" id="4615"/>
    <lineage>
        <taxon>Eukaryota</taxon>
        <taxon>Viridiplantae</taxon>
        <taxon>Streptophyta</taxon>
        <taxon>Embryophyta</taxon>
        <taxon>Tracheophyta</taxon>
        <taxon>Spermatophyta</taxon>
        <taxon>Magnoliopsida</taxon>
        <taxon>Liliopsida</taxon>
        <taxon>Poales</taxon>
        <taxon>Bromeliaceae</taxon>
        <taxon>Bromelioideae</taxon>
        <taxon>Ananas</taxon>
    </lineage>
</organism>
<dbReference type="Gene3D" id="3.80.10.10">
    <property type="entry name" value="Ribonuclease Inhibitor"/>
    <property type="match status" value="2"/>
</dbReference>
<evidence type="ECO:0000313" key="7">
    <source>
        <dbReference type="RefSeq" id="XP_020109114.1"/>
    </source>
</evidence>
<dbReference type="OrthoDB" id="676979at2759"/>
<dbReference type="GeneID" id="109724643"/>
<reference evidence="7" key="2">
    <citation type="submission" date="2025-08" db="UniProtKB">
        <authorList>
            <consortium name="RefSeq"/>
        </authorList>
    </citation>
    <scope>IDENTIFICATION</scope>
    <source>
        <tissue evidence="7">Leaf</tissue>
    </source>
</reference>
<evidence type="ECO:0000256" key="3">
    <source>
        <dbReference type="ARBA" id="ARBA00022729"/>
    </source>
</evidence>
<dbReference type="InterPro" id="IPR032675">
    <property type="entry name" value="LRR_dom_sf"/>
</dbReference>
<dbReference type="RefSeq" id="XP_020109114.1">
    <property type="nucleotide sequence ID" value="XM_020253525.1"/>
</dbReference>
<feature type="compositionally biased region" description="Low complexity" evidence="5">
    <location>
        <begin position="1"/>
        <end position="12"/>
    </location>
</feature>
<protein>
    <submittedName>
        <fullName evidence="7">Uncharacterized protein At4g06744-like</fullName>
    </submittedName>
</protein>
<dbReference type="PANTHER" id="PTHR32093">
    <property type="entry name" value="LEUCINE-RICH REPEAT EXTENSIN-LIKE PROTEIN 3-RELATED"/>
    <property type="match status" value="1"/>
</dbReference>